<protein>
    <submittedName>
        <fullName evidence="6">Uncharacterized protein</fullName>
    </submittedName>
</protein>
<dbReference type="PANTHER" id="PTHR42909:SF1">
    <property type="entry name" value="CARBOHYDRATE KINASE PFKB DOMAIN-CONTAINING PROTEIN"/>
    <property type="match status" value="1"/>
</dbReference>
<keyword evidence="1" id="KW-0479">Metal-binding</keyword>
<dbReference type="PANTHER" id="PTHR42909">
    <property type="entry name" value="ZGC:136858"/>
    <property type="match status" value="1"/>
</dbReference>
<dbReference type="Pfam" id="PF04227">
    <property type="entry name" value="Indigoidine_A"/>
    <property type="match status" value="1"/>
</dbReference>
<evidence type="ECO:0000313" key="6">
    <source>
        <dbReference type="EMBL" id="EOA36694.1"/>
    </source>
</evidence>
<dbReference type="InterPro" id="IPR022830">
    <property type="entry name" value="Indigdn_synthA-like"/>
</dbReference>
<dbReference type="GO" id="GO:0004730">
    <property type="term" value="F:pseudouridylate synthase activity"/>
    <property type="evidence" value="ECO:0007669"/>
    <property type="project" value="InterPro"/>
</dbReference>
<dbReference type="Gene3D" id="3.40.1790.10">
    <property type="entry name" value="Indigoidine synthase domain"/>
    <property type="match status" value="2"/>
</dbReference>
<accession>R0I361</accession>
<evidence type="ECO:0000256" key="1">
    <source>
        <dbReference type="ARBA" id="ARBA00022723"/>
    </source>
</evidence>
<dbReference type="STRING" id="81985.R0I361"/>
<organism evidence="6 7">
    <name type="scientific">Capsella rubella</name>
    <dbReference type="NCBI Taxonomy" id="81985"/>
    <lineage>
        <taxon>Eukaryota</taxon>
        <taxon>Viridiplantae</taxon>
        <taxon>Streptophyta</taxon>
        <taxon>Embryophyta</taxon>
        <taxon>Tracheophyta</taxon>
        <taxon>Spermatophyta</taxon>
        <taxon>Magnoliopsida</taxon>
        <taxon>eudicotyledons</taxon>
        <taxon>Gunneridae</taxon>
        <taxon>Pentapetalae</taxon>
        <taxon>rosids</taxon>
        <taxon>malvids</taxon>
        <taxon>Brassicales</taxon>
        <taxon>Brassicaceae</taxon>
        <taxon>Camelineae</taxon>
        <taxon>Capsella</taxon>
    </lineage>
</organism>
<evidence type="ECO:0000256" key="3">
    <source>
        <dbReference type="ARBA" id="ARBA00023211"/>
    </source>
</evidence>
<evidence type="ECO:0000256" key="5">
    <source>
        <dbReference type="ARBA" id="ARBA00023295"/>
    </source>
</evidence>
<dbReference type="GO" id="GO:0005737">
    <property type="term" value="C:cytoplasm"/>
    <property type="evidence" value="ECO:0007669"/>
    <property type="project" value="TreeGrafter"/>
</dbReference>
<keyword evidence="4" id="KW-0456">Lyase</keyword>
<evidence type="ECO:0000256" key="2">
    <source>
        <dbReference type="ARBA" id="ARBA00022801"/>
    </source>
</evidence>
<keyword evidence="3" id="KW-0464">Manganese</keyword>
<name>R0I361_9BRAS</name>
<dbReference type="eggNOG" id="KOG3009">
    <property type="taxonomic scope" value="Eukaryota"/>
</dbReference>
<feature type="non-terminal residue" evidence="6">
    <location>
        <position position="1"/>
    </location>
</feature>
<dbReference type="Proteomes" id="UP000029121">
    <property type="component" value="Unassembled WGS sequence"/>
</dbReference>
<dbReference type="SUPFAM" id="SSF110581">
    <property type="entry name" value="Indigoidine synthase A-like"/>
    <property type="match status" value="1"/>
</dbReference>
<dbReference type="EMBL" id="KB870805">
    <property type="protein sequence ID" value="EOA36694.1"/>
    <property type="molecule type" value="Genomic_DNA"/>
</dbReference>
<dbReference type="AlphaFoldDB" id="R0I361"/>
<dbReference type="GO" id="GO:0016798">
    <property type="term" value="F:hydrolase activity, acting on glycosyl bonds"/>
    <property type="evidence" value="ECO:0007669"/>
    <property type="project" value="UniProtKB-KW"/>
</dbReference>
<reference evidence="7" key="1">
    <citation type="journal article" date="2013" name="Nat. Genet.">
        <title>The Capsella rubella genome and the genomic consequences of rapid mating system evolution.</title>
        <authorList>
            <person name="Slotte T."/>
            <person name="Hazzouri K.M."/>
            <person name="Agren J.A."/>
            <person name="Koenig D."/>
            <person name="Maumus F."/>
            <person name="Guo Y.L."/>
            <person name="Steige K."/>
            <person name="Platts A.E."/>
            <person name="Escobar J.S."/>
            <person name="Newman L.K."/>
            <person name="Wang W."/>
            <person name="Mandakova T."/>
            <person name="Vello E."/>
            <person name="Smith L.M."/>
            <person name="Henz S.R."/>
            <person name="Steffen J."/>
            <person name="Takuno S."/>
            <person name="Brandvain Y."/>
            <person name="Coop G."/>
            <person name="Andolfatto P."/>
            <person name="Hu T.T."/>
            <person name="Blanchette M."/>
            <person name="Clark R.M."/>
            <person name="Quesneville H."/>
            <person name="Nordborg M."/>
            <person name="Gaut B.S."/>
            <person name="Lysak M.A."/>
            <person name="Jenkins J."/>
            <person name="Grimwood J."/>
            <person name="Chapman J."/>
            <person name="Prochnik S."/>
            <person name="Shu S."/>
            <person name="Rokhsar D."/>
            <person name="Schmutz J."/>
            <person name="Weigel D."/>
            <person name="Wright S.I."/>
        </authorList>
    </citation>
    <scope>NUCLEOTIDE SEQUENCE [LARGE SCALE GENOMIC DNA]</scope>
    <source>
        <strain evidence="7">cv. Monte Gargano</strain>
    </source>
</reference>
<gene>
    <name evidence="6" type="ORF">CARUB_v10012113mg</name>
</gene>
<keyword evidence="7" id="KW-1185">Reference proteome</keyword>
<proteinExistence type="predicted"/>
<dbReference type="GO" id="GO:0046872">
    <property type="term" value="F:metal ion binding"/>
    <property type="evidence" value="ECO:0007669"/>
    <property type="project" value="UniProtKB-KW"/>
</dbReference>
<sequence>VHMASSSSSSSAQSRISNLQNHLSPLEANNKVGIQVFVTGGIGGVHRHANHTMDISSDLTALGRTPIAVISAGVKSILDIPKTLEYLETQEVFVAAYNSDEFPAFFTEKSGCKAPSRVDSPEDCARVIGKEQNVTGNAETPFLLARVNELTGGTSLAANIALVKNNALIGSQIAVALSQLM</sequence>
<keyword evidence="5" id="KW-0326">Glycosidase</keyword>
<keyword evidence="2" id="KW-0378">Hydrolase</keyword>
<dbReference type="InterPro" id="IPR007342">
    <property type="entry name" value="PsuG"/>
</dbReference>
<evidence type="ECO:0000256" key="4">
    <source>
        <dbReference type="ARBA" id="ARBA00023239"/>
    </source>
</evidence>
<evidence type="ECO:0000313" key="7">
    <source>
        <dbReference type="Proteomes" id="UP000029121"/>
    </source>
</evidence>